<dbReference type="EMBL" id="BK015958">
    <property type="protein sequence ID" value="DAF87054.1"/>
    <property type="molecule type" value="Genomic_DNA"/>
</dbReference>
<proteinExistence type="predicted"/>
<organism evidence="1">
    <name type="scientific">Myoviridae sp. ctTn33</name>
    <dbReference type="NCBI Taxonomy" id="2825113"/>
    <lineage>
        <taxon>Viruses</taxon>
        <taxon>Duplodnaviria</taxon>
        <taxon>Heunggongvirae</taxon>
        <taxon>Uroviricota</taxon>
        <taxon>Caudoviricetes</taxon>
    </lineage>
</organism>
<sequence>MQTVYSLQDALDLWEVLSVDNYNRRQHEH</sequence>
<accession>A0A8S5TXW8</accession>
<evidence type="ECO:0000313" key="1">
    <source>
        <dbReference type="EMBL" id="DAF87054.1"/>
    </source>
</evidence>
<protein>
    <submittedName>
        <fullName evidence="1">Uncharacterized protein</fullName>
    </submittedName>
</protein>
<reference evidence="1" key="1">
    <citation type="journal article" date="2021" name="Proc. Natl. Acad. Sci. U.S.A.">
        <title>A Catalog of Tens of Thousands of Viruses from Human Metagenomes Reveals Hidden Associations with Chronic Diseases.</title>
        <authorList>
            <person name="Tisza M.J."/>
            <person name="Buck C.B."/>
        </authorList>
    </citation>
    <scope>NUCLEOTIDE SEQUENCE</scope>
    <source>
        <strain evidence="1">CtTn33</strain>
    </source>
</reference>
<name>A0A8S5TXW8_9CAUD</name>